<dbReference type="Pfam" id="PF03663">
    <property type="entry name" value="Glyco_hydro_76"/>
    <property type="match status" value="1"/>
</dbReference>
<gene>
    <name evidence="1" type="ORF">NVV95_02325</name>
</gene>
<dbReference type="Proteomes" id="UP001165580">
    <property type="component" value="Unassembled WGS sequence"/>
</dbReference>
<proteinExistence type="predicted"/>
<sequence length="370" mass="41031">MQDETATRAARARAHDAAERAQRTLDDRFSVPWLPGAALNVAPPSIRRLPQLVPLNHWWLSHLIEARLDAFHRTGDTRRLRQARDVLRLLRLRNRGLANDYFDDMGWLTLALIGLFDATADARHLRDAEGLWRRIRNRGWNDHEGPSVAWREQQPAYKNAPSNGAFALASARLHARTGEPRYRDAADETVAWLTEHLIAPDGTVLDGVNREGDHRVDADWVFSYNQGVVAAALLERAWVPDAPAEASRVARAALPRLAPHGLVEGETARADHPGGGDAGLFKGIHIRYLVEVAQALPPGDDRHALARFVETATDALIRTQSATPDGRVGDDWGRPAPPVTFLSTQLAVTLALEARWRLERGAARPMPPRA</sequence>
<evidence type="ECO:0000313" key="2">
    <source>
        <dbReference type="Proteomes" id="UP001165580"/>
    </source>
</evidence>
<dbReference type="InterPro" id="IPR053169">
    <property type="entry name" value="MUG_Protein"/>
</dbReference>
<keyword evidence="2" id="KW-1185">Reference proteome</keyword>
<protein>
    <recommendedName>
        <fullName evidence="3">Glycoside hydrolase</fullName>
    </recommendedName>
</protein>
<dbReference type="EMBL" id="JANTEZ010000001">
    <property type="protein sequence ID" value="MCS5713384.1"/>
    <property type="molecule type" value="Genomic_DNA"/>
</dbReference>
<dbReference type="InterPro" id="IPR008928">
    <property type="entry name" value="6-hairpin_glycosidase_sf"/>
</dbReference>
<dbReference type="InterPro" id="IPR005198">
    <property type="entry name" value="Glyco_hydro_76"/>
</dbReference>
<dbReference type="PANTHER" id="PTHR47791:SF3">
    <property type="entry name" value="MEIOTICALLY UP-REGULATED GENE 191 PROTEIN"/>
    <property type="match status" value="1"/>
</dbReference>
<reference evidence="1" key="1">
    <citation type="submission" date="2022-08" db="EMBL/GenBank/DDBJ databases">
        <authorList>
            <person name="Deng Y."/>
            <person name="Han X.-F."/>
            <person name="Zhang Y.-Q."/>
        </authorList>
    </citation>
    <scope>NUCLEOTIDE SEQUENCE</scope>
    <source>
        <strain evidence="1">CPCC 205716</strain>
    </source>
</reference>
<dbReference type="RefSeq" id="WP_259484918.1">
    <property type="nucleotide sequence ID" value="NZ_JANTEZ010000001.1"/>
</dbReference>
<evidence type="ECO:0000313" key="1">
    <source>
        <dbReference type="EMBL" id="MCS5713384.1"/>
    </source>
</evidence>
<dbReference type="Gene3D" id="1.50.10.20">
    <property type="match status" value="1"/>
</dbReference>
<comment type="caution">
    <text evidence="1">The sequence shown here is derived from an EMBL/GenBank/DDBJ whole genome shotgun (WGS) entry which is preliminary data.</text>
</comment>
<dbReference type="PANTHER" id="PTHR47791">
    <property type="entry name" value="MEIOTICALLY UP-REGULATED GENE 191 PROTEIN"/>
    <property type="match status" value="1"/>
</dbReference>
<organism evidence="1 2">
    <name type="scientific">Herbiconiux gentiana</name>
    <dbReference type="NCBI Taxonomy" id="2970912"/>
    <lineage>
        <taxon>Bacteria</taxon>
        <taxon>Bacillati</taxon>
        <taxon>Actinomycetota</taxon>
        <taxon>Actinomycetes</taxon>
        <taxon>Micrococcales</taxon>
        <taxon>Microbacteriaceae</taxon>
        <taxon>Herbiconiux</taxon>
    </lineage>
</organism>
<evidence type="ECO:0008006" key="3">
    <source>
        <dbReference type="Google" id="ProtNLM"/>
    </source>
</evidence>
<accession>A0ABT2GB15</accession>
<name>A0ABT2GB15_9MICO</name>
<dbReference type="SUPFAM" id="SSF48208">
    <property type="entry name" value="Six-hairpin glycosidases"/>
    <property type="match status" value="1"/>
</dbReference>